<reference evidence="7 8" key="1">
    <citation type="submission" date="2018-11" db="EMBL/GenBank/DDBJ databases">
        <title>Sequencing the genomes of 1000 actinobacteria strains.</title>
        <authorList>
            <person name="Klenk H.-P."/>
        </authorList>
    </citation>
    <scope>NUCLEOTIDE SEQUENCE [LARGE SCALE GENOMIC DNA]</scope>
    <source>
        <strain evidence="7 8">DSM 10546</strain>
    </source>
</reference>
<evidence type="ECO:0000256" key="1">
    <source>
        <dbReference type="ARBA" id="ARBA00006432"/>
    </source>
</evidence>
<name>A0A3N1ZVX7_9ACTN</name>
<evidence type="ECO:0000256" key="3">
    <source>
        <dbReference type="ARBA" id="ARBA00022832"/>
    </source>
</evidence>
<dbReference type="AlphaFoldDB" id="A0A3N1ZVX7"/>
<evidence type="ECO:0000256" key="4">
    <source>
        <dbReference type="ARBA" id="ARBA00023098"/>
    </source>
</evidence>
<dbReference type="EMBL" id="RKHG01000001">
    <property type="protein sequence ID" value="ROR54637.1"/>
    <property type="molecule type" value="Genomic_DNA"/>
</dbReference>
<dbReference type="RefSeq" id="WP_123575676.1">
    <property type="nucleotide sequence ID" value="NZ_RKHG01000001.1"/>
</dbReference>
<protein>
    <recommendedName>
        <fullName evidence="5">Acyl-CoA synthetase</fullName>
    </recommendedName>
</protein>
<sequence>MEHLAHMFRSVVAEHGSRPASRIRQGEQWVVQTYAELDQKIRRTARALVASGVEPGDRVSIFAHNCPEWTQVDFACMTIGAIPTPIYATSTPEQIKHIINDSGARLIFASGESEASRCLDVLDEMPSVLQVVSFDESQLDGTSTLSAFDATGDGPARRQELEAEVERRMAEVVGPDDLCAIIYTSGTTGAPKGVMLRHRNLIAQNHALSLYLPVTPEDHSLCFLPLSHALERGFSMFTISRGCMNTYVPDAKQVADLLVLAKPTMLASVPKLFETVYATAHAKVANDPSRKKIFEWAMRVGGQCQRAYRKGKEPNLYWRAQLPLADKLVLSSIREAMGGNKKFMACGGAPFRVEVAEFFSAAGLLVIEGFGMTEASPLISFNRPDNFKFGTCGPVMEGGELKIGAESEILFRGPTVMKGYWNNPEATAAAIDEDGWLHTGDGGYVDNDGYLVINDRLKDIIVTLNGKNIAPQPIEGLLLADPLFEHAVLLGDNRPCLTLLVKPSLPHLAEIAEKRGISYTSPTELLENSEVAEEVRQRVAVLTEKLPSHEQIRDLRVLFEDFTMDNGLLTPTLKVKRREVEKRFGEVIDDMYAKIAERRRGSGHGQ</sequence>
<dbReference type="InterPro" id="IPR000873">
    <property type="entry name" value="AMP-dep_synth/lig_dom"/>
</dbReference>
<dbReference type="PANTHER" id="PTHR43272:SF32">
    <property type="entry name" value="AMP-DEPENDENT SYNTHETASE_LIGASE DOMAIN-CONTAINING PROTEIN"/>
    <property type="match status" value="1"/>
</dbReference>
<keyword evidence="3" id="KW-0276">Fatty acid metabolism</keyword>
<keyword evidence="2" id="KW-0436">Ligase</keyword>
<feature type="domain" description="AMP-dependent synthetase/ligase" evidence="6">
    <location>
        <begin position="11"/>
        <end position="421"/>
    </location>
</feature>
<dbReference type="GO" id="GO:0004467">
    <property type="term" value="F:long-chain fatty acid-CoA ligase activity"/>
    <property type="evidence" value="ECO:0007669"/>
    <property type="project" value="TreeGrafter"/>
</dbReference>
<accession>A0A3N1ZVX7</accession>
<dbReference type="InterPro" id="IPR020845">
    <property type="entry name" value="AMP-binding_CS"/>
</dbReference>
<evidence type="ECO:0000259" key="6">
    <source>
        <dbReference type="Pfam" id="PF00501"/>
    </source>
</evidence>
<gene>
    <name evidence="7" type="ORF">EDD41_1863</name>
</gene>
<evidence type="ECO:0000256" key="5">
    <source>
        <dbReference type="ARBA" id="ARBA00032875"/>
    </source>
</evidence>
<evidence type="ECO:0000313" key="8">
    <source>
        <dbReference type="Proteomes" id="UP000275749"/>
    </source>
</evidence>
<dbReference type="InterPro" id="IPR042099">
    <property type="entry name" value="ANL_N_sf"/>
</dbReference>
<dbReference type="PROSITE" id="PS00455">
    <property type="entry name" value="AMP_BINDING"/>
    <property type="match status" value="1"/>
</dbReference>
<dbReference type="Gene3D" id="3.40.50.12780">
    <property type="entry name" value="N-terminal domain of ligase-like"/>
    <property type="match status" value="1"/>
</dbReference>
<dbReference type="PANTHER" id="PTHR43272">
    <property type="entry name" value="LONG-CHAIN-FATTY-ACID--COA LIGASE"/>
    <property type="match status" value="1"/>
</dbReference>
<dbReference type="SUPFAM" id="SSF56801">
    <property type="entry name" value="Acetyl-CoA synthetase-like"/>
    <property type="match status" value="1"/>
</dbReference>
<evidence type="ECO:0000256" key="2">
    <source>
        <dbReference type="ARBA" id="ARBA00022598"/>
    </source>
</evidence>
<keyword evidence="4" id="KW-0443">Lipid metabolism</keyword>
<dbReference type="Proteomes" id="UP000275749">
    <property type="component" value="Unassembled WGS sequence"/>
</dbReference>
<dbReference type="Pfam" id="PF23562">
    <property type="entry name" value="AMP-binding_C_3"/>
    <property type="match status" value="1"/>
</dbReference>
<proteinExistence type="inferred from homology"/>
<dbReference type="CDD" id="cd05907">
    <property type="entry name" value="VL_LC_FACS_like"/>
    <property type="match status" value="1"/>
</dbReference>
<evidence type="ECO:0000313" key="7">
    <source>
        <dbReference type="EMBL" id="ROR54637.1"/>
    </source>
</evidence>
<dbReference type="GO" id="GO:0016020">
    <property type="term" value="C:membrane"/>
    <property type="evidence" value="ECO:0007669"/>
    <property type="project" value="TreeGrafter"/>
</dbReference>
<dbReference type="Pfam" id="PF00501">
    <property type="entry name" value="AMP-binding"/>
    <property type="match status" value="1"/>
</dbReference>
<organism evidence="7 8">
    <name type="scientific">Luteococcus japonicus</name>
    <dbReference type="NCBI Taxonomy" id="33984"/>
    <lineage>
        <taxon>Bacteria</taxon>
        <taxon>Bacillati</taxon>
        <taxon>Actinomycetota</taxon>
        <taxon>Actinomycetes</taxon>
        <taxon>Propionibacteriales</taxon>
        <taxon>Propionibacteriaceae</taxon>
        <taxon>Luteococcus</taxon>
    </lineage>
</organism>
<comment type="similarity">
    <text evidence="1">Belongs to the ATP-dependent AMP-binding enzyme family.</text>
</comment>
<comment type="caution">
    <text evidence="7">The sequence shown here is derived from an EMBL/GenBank/DDBJ whole genome shotgun (WGS) entry which is preliminary data.</text>
</comment>